<protein>
    <recommendedName>
        <fullName evidence="4 5">Large ribosomal subunit protein bL27</fullName>
    </recommendedName>
</protein>
<dbReference type="PROSITE" id="PS00831">
    <property type="entry name" value="RIBOSOMAL_L27"/>
    <property type="match status" value="1"/>
</dbReference>
<dbReference type="GO" id="GO:0003735">
    <property type="term" value="F:structural constituent of ribosome"/>
    <property type="evidence" value="ECO:0007669"/>
    <property type="project" value="InterPro"/>
</dbReference>
<dbReference type="InterPro" id="IPR018261">
    <property type="entry name" value="Ribosomal_bL27_CS"/>
</dbReference>
<evidence type="ECO:0000256" key="5">
    <source>
        <dbReference type="HAMAP-Rule" id="MF_00539"/>
    </source>
</evidence>
<keyword evidence="7" id="KW-1185">Reference proteome</keyword>
<dbReference type="EMBL" id="NIBG01000001">
    <property type="protein sequence ID" value="PAB61405.1"/>
    <property type="molecule type" value="Genomic_DNA"/>
</dbReference>
<organism evidence="6 7">
    <name type="scientific">Anaeromicrobium sediminis</name>
    <dbReference type="NCBI Taxonomy" id="1478221"/>
    <lineage>
        <taxon>Bacteria</taxon>
        <taxon>Bacillati</taxon>
        <taxon>Bacillota</taxon>
        <taxon>Clostridia</taxon>
        <taxon>Peptostreptococcales</taxon>
        <taxon>Thermotaleaceae</taxon>
        <taxon>Anaeromicrobium</taxon>
    </lineage>
</organism>
<dbReference type="PANTHER" id="PTHR15893">
    <property type="entry name" value="RIBOSOMAL PROTEIN L27"/>
    <property type="match status" value="1"/>
</dbReference>
<dbReference type="HAMAP" id="MF_00539">
    <property type="entry name" value="Ribosomal_bL27"/>
    <property type="match status" value="1"/>
</dbReference>
<keyword evidence="2 5" id="KW-0689">Ribosomal protein</keyword>
<evidence type="ECO:0000313" key="6">
    <source>
        <dbReference type="EMBL" id="PAB61405.1"/>
    </source>
</evidence>
<keyword evidence="3 5" id="KW-0687">Ribonucleoprotein</keyword>
<dbReference type="SUPFAM" id="SSF110324">
    <property type="entry name" value="Ribosomal L27 protein-like"/>
    <property type="match status" value="1"/>
</dbReference>
<dbReference type="Proteomes" id="UP000216024">
    <property type="component" value="Unassembled WGS sequence"/>
</dbReference>
<sequence length="99" mass="10617">MFNINLQLFASKKGVGSSKNGRDSQAKRLGVKRADGQFVSGGSILVRQRGTKIHPGTNVGKGGDDTLFAKIDGIVKFERKGKDKKQVSVYPKEVVAAAK</sequence>
<comment type="caution">
    <text evidence="6">The sequence shown here is derived from an EMBL/GenBank/DDBJ whole genome shotgun (WGS) entry which is preliminary data.</text>
</comment>
<dbReference type="AlphaFoldDB" id="A0A267MR56"/>
<comment type="similarity">
    <text evidence="1 5">Belongs to the bacterial ribosomal protein bL27 family.</text>
</comment>
<reference evidence="6 7" key="1">
    <citation type="submission" date="2017-06" db="EMBL/GenBank/DDBJ databases">
        <title>Draft genome sequence of anaerobic fermentative bacterium Anaeromicrobium sediminis DY2726D isolated from West Pacific Ocean sediments.</title>
        <authorList>
            <person name="Zeng X."/>
        </authorList>
    </citation>
    <scope>NUCLEOTIDE SEQUENCE [LARGE SCALE GENOMIC DNA]</scope>
    <source>
        <strain evidence="6 7">DY2726D</strain>
    </source>
</reference>
<dbReference type="GO" id="GO:0022625">
    <property type="term" value="C:cytosolic large ribosomal subunit"/>
    <property type="evidence" value="ECO:0007669"/>
    <property type="project" value="TreeGrafter"/>
</dbReference>
<dbReference type="FunFam" id="2.40.50.100:FF:000004">
    <property type="entry name" value="50S ribosomal protein L27"/>
    <property type="match status" value="1"/>
</dbReference>
<evidence type="ECO:0000256" key="3">
    <source>
        <dbReference type="ARBA" id="ARBA00023274"/>
    </source>
</evidence>
<dbReference type="OrthoDB" id="9803474at2"/>
<dbReference type="PRINTS" id="PR00063">
    <property type="entry name" value="RIBOSOMALL27"/>
</dbReference>
<dbReference type="Gene3D" id="2.40.50.100">
    <property type="match status" value="1"/>
</dbReference>
<name>A0A267MR56_9FIRM</name>
<dbReference type="InterPro" id="IPR001684">
    <property type="entry name" value="Ribosomal_bL27"/>
</dbReference>
<gene>
    <name evidence="5" type="primary">rpmA</name>
    <name evidence="6" type="ORF">CCE28_00030</name>
</gene>
<accession>A0A267MR56</accession>
<dbReference type="Pfam" id="PF01016">
    <property type="entry name" value="Ribosomal_L27"/>
    <property type="match status" value="1"/>
</dbReference>
<evidence type="ECO:0000256" key="2">
    <source>
        <dbReference type="ARBA" id="ARBA00022980"/>
    </source>
</evidence>
<dbReference type="GO" id="GO:0006412">
    <property type="term" value="P:translation"/>
    <property type="evidence" value="ECO:0007669"/>
    <property type="project" value="UniProtKB-UniRule"/>
</dbReference>
<evidence type="ECO:0000313" key="7">
    <source>
        <dbReference type="Proteomes" id="UP000216024"/>
    </source>
</evidence>
<evidence type="ECO:0000256" key="4">
    <source>
        <dbReference type="ARBA" id="ARBA00035175"/>
    </source>
</evidence>
<dbReference type="PANTHER" id="PTHR15893:SF0">
    <property type="entry name" value="LARGE RIBOSOMAL SUBUNIT PROTEIN BL27M"/>
    <property type="match status" value="1"/>
</dbReference>
<evidence type="ECO:0000256" key="1">
    <source>
        <dbReference type="ARBA" id="ARBA00010797"/>
    </source>
</evidence>
<dbReference type="NCBIfam" id="TIGR00062">
    <property type="entry name" value="L27"/>
    <property type="match status" value="1"/>
</dbReference>
<proteinExistence type="inferred from homology"/>